<dbReference type="Pfam" id="PF00535">
    <property type="entry name" value="Glycos_transf_2"/>
    <property type="match status" value="1"/>
</dbReference>
<dbReference type="AlphaFoldDB" id="A0A0R2A1P9"/>
<comment type="caution">
    <text evidence="2">The sequence shown here is derived from an EMBL/GenBank/DDBJ whole genome shotgun (WGS) entry which is preliminary data.</text>
</comment>
<dbReference type="PANTHER" id="PTHR22916">
    <property type="entry name" value="GLYCOSYLTRANSFERASE"/>
    <property type="match status" value="1"/>
</dbReference>
<dbReference type="RefSeq" id="WP_057779388.1">
    <property type="nucleotide sequence ID" value="NZ_AYYY01000033.1"/>
</dbReference>
<dbReference type="InterPro" id="IPR029044">
    <property type="entry name" value="Nucleotide-diphossugar_trans"/>
</dbReference>
<dbReference type="Proteomes" id="UP000051733">
    <property type="component" value="Unassembled WGS sequence"/>
</dbReference>
<accession>A0A0R2A1P9</accession>
<evidence type="ECO:0000259" key="1">
    <source>
        <dbReference type="Pfam" id="PF00535"/>
    </source>
</evidence>
<dbReference type="InterPro" id="IPR001173">
    <property type="entry name" value="Glyco_trans_2-like"/>
</dbReference>
<evidence type="ECO:0000313" key="3">
    <source>
        <dbReference type="Proteomes" id="UP000051733"/>
    </source>
</evidence>
<dbReference type="Gene3D" id="3.90.550.10">
    <property type="entry name" value="Spore Coat Polysaccharide Biosynthesis Protein SpsA, Chain A"/>
    <property type="match status" value="1"/>
</dbReference>
<dbReference type="PATRIC" id="fig|1423813.3.peg.1999"/>
<name>A0A0R2A1P9_9LACO</name>
<dbReference type="STRING" id="1423813.FC26_GL001968"/>
<dbReference type="PANTHER" id="PTHR22916:SF3">
    <property type="entry name" value="UDP-GLCNAC:BETAGAL BETA-1,3-N-ACETYLGLUCOSAMINYLTRANSFERASE-LIKE PROTEIN 1"/>
    <property type="match status" value="1"/>
</dbReference>
<dbReference type="SUPFAM" id="SSF53448">
    <property type="entry name" value="Nucleotide-diphospho-sugar transferases"/>
    <property type="match status" value="1"/>
</dbReference>
<reference evidence="2 3" key="1">
    <citation type="journal article" date="2015" name="Genome Announc.">
        <title>Expanding the biotechnology potential of lactobacilli through comparative genomics of 213 strains and associated genera.</title>
        <authorList>
            <person name="Sun Z."/>
            <person name="Harris H.M."/>
            <person name="McCann A."/>
            <person name="Guo C."/>
            <person name="Argimon S."/>
            <person name="Zhang W."/>
            <person name="Yang X."/>
            <person name="Jeffery I.B."/>
            <person name="Cooney J.C."/>
            <person name="Kagawa T.F."/>
            <person name="Liu W."/>
            <person name="Song Y."/>
            <person name="Salvetti E."/>
            <person name="Wrobel A."/>
            <person name="Rasinkangas P."/>
            <person name="Parkhill J."/>
            <person name="Rea M.C."/>
            <person name="O'Sullivan O."/>
            <person name="Ritari J."/>
            <person name="Douillard F.P."/>
            <person name="Paul Ross R."/>
            <person name="Yang R."/>
            <person name="Briner A.E."/>
            <person name="Felis G.E."/>
            <person name="de Vos W.M."/>
            <person name="Barrangou R."/>
            <person name="Klaenhammer T.R."/>
            <person name="Caufield P.W."/>
            <person name="Cui Y."/>
            <person name="Zhang H."/>
            <person name="O'Toole P.W."/>
        </authorList>
    </citation>
    <scope>NUCLEOTIDE SEQUENCE [LARGE SCALE GENOMIC DNA]</scope>
    <source>
        <strain evidence="2 3">DSM 20634</strain>
    </source>
</reference>
<dbReference type="GO" id="GO:0016758">
    <property type="term" value="F:hexosyltransferase activity"/>
    <property type="evidence" value="ECO:0007669"/>
    <property type="project" value="UniProtKB-ARBA"/>
</dbReference>
<sequence length="342" mass="39594">MTTVEKLVSIIIPFYRVSQQRLDMVLTSINNQIGIDFQRVEVILVNDGGPQMTLPVSPVLQFTVRMIQRADNQGAGVARQAGMDVATGRYYMFVDADDQLQNVNALETFFRAVQFHGDRDILISKYLEQLVDDERGGYRYVVHRNHNWTAPVAKWFNRAFIDEIGLRWRDDLRVFEDTYFVGLACDLAEHIYYMDDVTYVWLHNAQSTVRQNDGAFTSQLHVWARMNHAYLDMIAMQLPARLLATFGDYVADSYLRTQKYVAADPAAFEREHQQLMVAYEDLWPQVKPQLKHLVTDIIETSGEFGDGTTFKLRAFIKQQDQLYQAHQKSTDRRCSVSSRQIK</sequence>
<dbReference type="EMBL" id="AYYY01000033">
    <property type="protein sequence ID" value="KRM61198.1"/>
    <property type="molecule type" value="Genomic_DNA"/>
</dbReference>
<keyword evidence="2" id="KW-0808">Transferase</keyword>
<feature type="domain" description="Glycosyltransferase 2-like" evidence="1">
    <location>
        <begin position="9"/>
        <end position="133"/>
    </location>
</feature>
<proteinExistence type="predicted"/>
<protein>
    <submittedName>
        <fullName evidence="2">Glycosyltransferase</fullName>
    </submittedName>
</protein>
<gene>
    <name evidence="2" type="ORF">FC26_GL001968</name>
</gene>
<evidence type="ECO:0000313" key="2">
    <source>
        <dbReference type="EMBL" id="KRM61198.1"/>
    </source>
</evidence>
<organism evidence="2 3">
    <name type="scientific">Paucilactobacillus vaccinostercus DSM 20634</name>
    <dbReference type="NCBI Taxonomy" id="1423813"/>
    <lineage>
        <taxon>Bacteria</taxon>
        <taxon>Bacillati</taxon>
        <taxon>Bacillota</taxon>
        <taxon>Bacilli</taxon>
        <taxon>Lactobacillales</taxon>
        <taxon>Lactobacillaceae</taxon>
        <taxon>Paucilactobacillus</taxon>
    </lineage>
</organism>
<keyword evidence="3" id="KW-1185">Reference proteome</keyword>
<dbReference type="OrthoDB" id="2275557at2"/>
<dbReference type="CDD" id="cd00761">
    <property type="entry name" value="Glyco_tranf_GTA_type"/>
    <property type="match status" value="1"/>
</dbReference>